<sequence length="73" mass="8329">MTFYSVWTTKARRIGSLSTFRKHLKTTVLSAALLTAVSARKWAQQYINADVSMTSDVEAVRASWLTDRNDTFR</sequence>
<comment type="caution">
    <text evidence="1">The sequence shown here is derived from an EMBL/GenBank/DDBJ whole genome shotgun (WGS) entry which is preliminary data.</text>
</comment>
<reference evidence="1 2" key="1">
    <citation type="submission" date="2019-06" db="EMBL/GenBank/DDBJ databases">
        <title>Pac Bio to generate improved reference genome sequences for organisms with transposon mutant libraries (support for FEBA project).</title>
        <authorList>
            <person name="Blow M."/>
        </authorList>
    </citation>
    <scope>NUCLEOTIDE SEQUENCE [LARGE SCALE GENOMIC DNA]</scope>
    <source>
        <strain evidence="1 2">USDA 1844</strain>
    </source>
</reference>
<evidence type="ECO:0000313" key="1">
    <source>
        <dbReference type="EMBL" id="TVZ75246.1"/>
    </source>
</evidence>
<organism evidence="1 2">
    <name type="scientific">Rhizobium mongolense USDA 1844</name>
    <dbReference type="NCBI Taxonomy" id="1079460"/>
    <lineage>
        <taxon>Bacteria</taxon>
        <taxon>Pseudomonadati</taxon>
        <taxon>Pseudomonadota</taxon>
        <taxon>Alphaproteobacteria</taxon>
        <taxon>Hyphomicrobiales</taxon>
        <taxon>Rhizobiaceae</taxon>
        <taxon>Rhizobium/Agrobacterium group</taxon>
        <taxon>Rhizobium</taxon>
    </lineage>
</organism>
<name>A0A559TL03_9HYPH</name>
<dbReference type="AlphaFoldDB" id="A0A559TL03"/>
<protein>
    <submittedName>
        <fullName evidence="1">Uncharacterized protein</fullName>
    </submittedName>
</protein>
<dbReference type="RefSeq" id="WP_022719492.1">
    <property type="nucleotide sequence ID" value="NZ_ATTQ01000075.1"/>
</dbReference>
<gene>
    <name evidence="1" type="ORF">BCL32_0708</name>
</gene>
<proteinExistence type="predicted"/>
<evidence type="ECO:0000313" key="2">
    <source>
        <dbReference type="Proteomes" id="UP000319824"/>
    </source>
</evidence>
<dbReference type="Proteomes" id="UP000319824">
    <property type="component" value="Unassembled WGS sequence"/>
</dbReference>
<accession>A0A559TL03</accession>
<dbReference type="EMBL" id="VISO01000001">
    <property type="protein sequence ID" value="TVZ75246.1"/>
    <property type="molecule type" value="Genomic_DNA"/>
</dbReference>